<evidence type="ECO:0000313" key="2">
    <source>
        <dbReference type="Proteomes" id="UP000389128"/>
    </source>
</evidence>
<dbReference type="OrthoDB" id="8687690at2"/>
<protein>
    <submittedName>
        <fullName evidence="1">Uncharacterized protein</fullName>
    </submittedName>
</protein>
<reference evidence="1 2" key="1">
    <citation type="submission" date="2019-01" db="EMBL/GenBank/DDBJ databases">
        <title>Zoogloea oleivorans genome sequencing and assembly.</title>
        <authorList>
            <person name="Tancsics A."/>
            <person name="Farkas M."/>
            <person name="Kriszt B."/>
            <person name="Maroti G."/>
            <person name="Horvath B."/>
        </authorList>
    </citation>
    <scope>NUCLEOTIDE SEQUENCE [LARGE SCALE GENOMIC DNA]</scope>
    <source>
        <strain evidence="1 2">Buc</strain>
    </source>
</reference>
<dbReference type="Proteomes" id="UP000389128">
    <property type="component" value="Unassembled WGS sequence"/>
</dbReference>
<sequence length="103" mass="11035">MPVAEDVCAPGGFTREVGATPAEFERGLRLALPDGVTSPRPRVLRVERCGVVLEVGLSTLPERRIGLFCLPVLLARFCFTAGDRAARMALLARIDLAMQRGGG</sequence>
<dbReference type="AlphaFoldDB" id="A0A6C2CYP9"/>
<evidence type="ECO:0000313" key="1">
    <source>
        <dbReference type="EMBL" id="TYC58921.1"/>
    </source>
</evidence>
<keyword evidence="2" id="KW-1185">Reference proteome</keyword>
<organism evidence="1 2">
    <name type="scientific">Zoogloea oleivorans</name>
    <dbReference type="NCBI Taxonomy" id="1552750"/>
    <lineage>
        <taxon>Bacteria</taxon>
        <taxon>Pseudomonadati</taxon>
        <taxon>Pseudomonadota</taxon>
        <taxon>Betaproteobacteria</taxon>
        <taxon>Rhodocyclales</taxon>
        <taxon>Zoogloeaceae</taxon>
        <taxon>Zoogloea</taxon>
    </lineage>
</organism>
<comment type="caution">
    <text evidence="1">The sequence shown here is derived from an EMBL/GenBank/DDBJ whole genome shotgun (WGS) entry which is preliminary data.</text>
</comment>
<proteinExistence type="predicted"/>
<gene>
    <name evidence="1" type="ORF">ETQ85_10435</name>
</gene>
<dbReference type="EMBL" id="SDKK01000008">
    <property type="protein sequence ID" value="TYC58921.1"/>
    <property type="molecule type" value="Genomic_DNA"/>
</dbReference>
<name>A0A6C2CYP9_9RHOO</name>
<accession>A0A6C2CYP9</accession>